<protein>
    <submittedName>
        <fullName evidence="1">Uncharacterized protein</fullName>
    </submittedName>
</protein>
<proteinExistence type="predicted"/>
<organism evidence="1 2">
    <name type="scientific">Marinobacter zhanjiangensis</name>
    <dbReference type="NCBI Taxonomy" id="578215"/>
    <lineage>
        <taxon>Bacteria</taxon>
        <taxon>Pseudomonadati</taxon>
        <taxon>Pseudomonadota</taxon>
        <taxon>Gammaproteobacteria</taxon>
        <taxon>Pseudomonadales</taxon>
        <taxon>Marinobacteraceae</taxon>
        <taxon>Marinobacter</taxon>
    </lineage>
</organism>
<dbReference type="Proteomes" id="UP000601597">
    <property type="component" value="Unassembled WGS sequence"/>
</dbReference>
<evidence type="ECO:0000313" key="2">
    <source>
        <dbReference type="Proteomes" id="UP000601597"/>
    </source>
</evidence>
<dbReference type="EMBL" id="BMXV01000007">
    <property type="protein sequence ID" value="GGY80441.1"/>
    <property type="molecule type" value="Genomic_DNA"/>
</dbReference>
<accession>A0ABQ3B5Y5</accession>
<gene>
    <name evidence="1" type="ORF">GCM10007071_29710</name>
</gene>
<reference evidence="2" key="1">
    <citation type="journal article" date="2019" name="Int. J. Syst. Evol. Microbiol.">
        <title>The Global Catalogue of Microorganisms (GCM) 10K type strain sequencing project: providing services to taxonomists for standard genome sequencing and annotation.</title>
        <authorList>
            <consortium name="The Broad Institute Genomics Platform"/>
            <consortium name="The Broad Institute Genome Sequencing Center for Infectious Disease"/>
            <person name="Wu L."/>
            <person name="Ma J."/>
        </authorList>
    </citation>
    <scope>NUCLEOTIDE SEQUENCE [LARGE SCALE GENOMIC DNA]</scope>
    <source>
        <strain evidence="2">KCTC 22280</strain>
    </source>
</reference>
<name>A0ABQ3B5Y5_9GAMM</name>
<evidence type="ECO:0000313" key="1">
    <source>
        <dbReference type="EMBL" id="GGY80441.1"/>
    </source>
</evidence>
<keyword evidence="2" id="KW-1185">Reference proteome</keyword>
<comment type="caution">
    <text evidence="1">The sequence shown here is derived from an EMBL/GenBank/DDBJ whole genome shotgun (WGS) entry which is preliminary data.</text>
</comment>
<sequence length="62" mass="6922">MAEAYPVFVFGRVVEAVASWQHAFYSVDCAPKISGLDKTRLFHHKPSAGDAAKTPRLIYALW</sequence>